<organism evidence="2 3">
    <name type="scientific">Salipaludibacillus agaradhaerens</name>
    <name type="common">Bacillus agaradhaerens</name>
    <dbReference type="NCBI Taxonomy" id="76935"/>
    <lineage>
        <taxon>Bacteria</taxon>
        <taxon>Bacillati</taxon>
        <taxon>Bacillota</taxon>
        <taxon>Bacilli</taxon>
        <taxon>Bacillales</taxon>
        <taxon>Bacillaceae</taxon>
    </lineage>
</organism>
<dbReference type="RefSeq" id="WP_257821616.1">
    <property type="nucleotide sequence ID" value="NZ_JABXYM010000001.1"/>
</dbReference>
<dbReference type="EMBL" id="JABXYM010000001">
    <property type="protein sequence ID" value="MCR6097186.1"/>
    <property type="molecule type" value="Genomic_DNA"/>
</dbReference>
<protein>
    <submittedName>
        <fullName evidence="2">Rep protein</fullName>
    </submittedName>
</protein>
<evidence type="ECO:0000313" key="3">
    <source>
        <dbReference type="Proteomes" id="UP001057753"/>
    </source>
</evidence>
<evidence type="ECO:0000313" key="2">
    <source>
        <dbReference type="EMBL" id="MCR6097186.1"/>
    </source>
</evidence>
<dbReference type="Pfam" id="PF23343">
    <property type="entry name" value="REP_ORF2-G2P"/>
    <property type="match status" value="1"/>
</dbReference>
<proteinExistence type="predicted"/>
<dbReference type="InterPro" id="IPR056906">
    <property type="entry name" value="ORF2/G2P_dom"/>
</dbReference>
<name>A0A9Q4FZ99_SALAG</name>
<comment type="caution">
    <text evidence="2">The sequence shown here is derived from an EMBL/GenBank/DDBJ whole genome shotgun (WGS) entry which is preliminary data.</text>
</comment>
<reference evidence="2" key="1">
    <citation type="submission" date="2020-06" db="EMBL/GenBank/DDBJ databases">
        <title>Insight into the genomes of haloalkaliphilic bacilli from Kenyan soda lakes.</title>
        <authorList>
            <person name="Mwirichia R."/>
            <person name="Villamizar G.C."/>
            <person name="Poehlein A."/>
            <person name="Mugweru J."/>
            <person name="Kipnyargis A."/>
            <person name="Kiplimo D."/>
            <person name="Orwa P."/>
            <person name="Daniel R."/>
        </authorList>
    </citation>
    <scope>NUCLEOTIDE SEQUENCE</scope>
    <source>
        <strain evidence="2">B1096_S55</strain>
    </source>
</reference>
<keyword evidence="3" id="KW-1185">Reference proteome</keyword>
<accession>A0A9Q4FZ99</accession>
<evidence type="ECO:0000259" key="1">
    <source>
        <dbReference type="Pfam" id="PF23343"/>
    </source>
</evidence>
<gene>
    <name evidence="2" type="ORF">HXA33_11520</name>
</gene>
<dbReference type="AlphaFoldDB" id="A0A9Q4FZ99"/>
<sequence length="265" mass="31839">MSGYNQKIVRSGSSYIEIWEYANPILIQDTLVEDRSAEQIEKPEKEKNKRRTFEELSIDEQQERLNRMSKTRLEAKWKFLRIVDSNFCDKTSFLTLTTKENIQDRYRFTIELKKFIKRINYHVFNTKKSKLKYLAVLERQQRRAWHSHILLFGVPYIPHNKLLKLWRHGSVRINKLSHLDDSSNAGRYVVKYMEKGIGQELLESFGKKAFLNSRNLKRPEETKFFSKDSLEFDDSAILYQTEYTSKVYREGRLVDNYVRYRKIKI</sequence>
<feature type="domain" description="Replication-associated protein ORF2/G2P" evidence="1">
    <location>
        <begin position="92"/>
        <end position="196"/>
    </location>
</feature>
<dbReference type="Proteomes" id="UP001057753">
    <property type="component" value="Unassembled WGS sequence"/>
</dbReference>